<dbReference type="GO" id="GO:0004519">
    <property type="term" value="F:endonuclease activity"/>
    <property type="evidence" value="ECO:0007669"/>
    <property type="project" value="InterPro"/>
</dbReference>
<name>A0A0F9FEY9_9ZZZZ</name>
<dbReference type="CDD" id="cd00085">
    <property type="entry name" value="HNHc"/>
    <property type="match status" value="1"/>
</dbReference>
<organism evidence="2">
    <name type="scientific">marine sediment metagenome</name>
    <dbReference type="NCBI Taxonomy" id="412755"/>
    <lineage>
        <taxon>unclassified sequences</taxon>
        <taxon>metagenomes</taxon>
        <taxon>ecological metagenomes</taxon>
    </lineage>
</organism>
<reference evidence="2" key="1">
    <citation type="journal article" date="2015" name="Nature">
        <title>Complex archaea that bridge the gap between prokaryotes and eukaryotes.</title>
        <authorList>
            <person name="Spang A."/>
            <person name="Saw J.H."/>
            <person name="Jorgensen S.L."/>
            <person name="Zaremba-Niedzwiedzka K."/>
            <person name="Martijn J."/>
            <person name="Lind A.E."/>
            <person name="van Eijk R."/>
            <person name="Schleper C."/>
            <person name="Guy L."/>
            <person name="Ettema T.J."/>
        </authorList>
    </citation>
    <scope>NUCLEOTIDE SEQUENCE</scope>
</reference>
<proteinExistence type="predicted"/>
<feature type="domain" description="HNH nuclease" evidence="1">
    <location>
        <begin position="206"/>
        <end position="266"/>
    </location>
</feature>
<dbReference type="EMBL" id="LAZR01021542">
    <property type="protein sequence ID" value="KKL84954.1"/>
    <property type="molecule type" value="Genomic_DNA"/>
</dbReference>
<gene>
    <name evidence="2" type="ORF">LCGC14_1959530</name>
</gene>
<accession>A0A0F9FEY9</accession>
<dbReference type="Pfam" id="PF01844">
    <property type="entry name" value="HNH"/>
    <property type="match status" value="1"/>
</dbReference>
<dbReference type="GO" id="GO:0003676">
    <property type="term" value="F:nucleic acid binding"/>
    <property type="evidence" value="ECO:0007669"/>
    <property type="project" value="InterPro"/>
</dbReference>
<dbReference type="InterPro" id="IPR002711">
    <property type="entry name" value="HNH"/>
</dbReference>
<dbReference type="InterPro" id="IPR003615">
    <property type="entry name" value="HNH_nuc"/>
</dbReference>
<dbReference type="AlphaFoldDB" id="A0A0F9FEY9"/>
<evidence type="ECO:0000313" key="2">
    <source>
        <dbReference type="EMBL" id="KKL84954.1"/>
    </source>
</evidence>
<dbReference type="Gene3D" id="1.10.30.50">
    <property type="match status" value="1"/>
</dbReference>
<dbReference type="SMART" id="SM00507">
    <property type="entry name" value="HNHc"/>
    <property type="match status" value="1"/>
</dbReference>
<feature type="non-terminal residue" evidence="2">
    <location>
        <position position="271"/>
    </location>
</feature>
<sequence length="271" mass="31587">MKTANHLRPPGLTHCKRCGKELTYVQRVHNKNQYCSRECGQGKPVPICRCETCGRTFRPIGNDRLRYCTRRCADIDYSGRTLKDHWPGKSCRVCFKECKECGKMFTTHGTSLLSKRNCSDKCKDKCKQDVYLKYLDSQQYKEYRATQRIKYRIESDIQLMRRDCILCGNKFETFRDRQLCCSTRCGNRYAKQQRRARMQGVFIENVSLRVVFKRDGGCCQGCGRKLNLKRTVPHPLAATRDHIKPISFGGLHEYKNVQLLCFMCNSTKGNR</sequence>
<protein>
    <recommendedName>
        <fullName evidence="1">HNH nuclease domain-containing protein</fullName>
    </recommendedName>
</protein>
<evidence type="ECO:0000259" key="1">
    <source>
        <dbReference type="SMART" id="SM00507"/>
    </source>
</evidence>
<dbReference type="GO" id="GO:0008270">
    <property type="term" value="F:zinc ion binding"/>
    <property type="evidence" value="ECO:0007669"/>
    <property type="project" value="InterPro"/>
</dbReference>
<comment type="caution">
    <text evidence="2">The sequence shown here is derived from an EMBL/GenBank/DDBJ whole genome shotgun (WGS) entry which is preliminary data.</text>
</comment>